<dbReference type="InterPro" id="IPR036577">
    <property type="entry name" value="PSI_PsaF_sf"/>
</dbReference>
<dbReference type="PANTHER" id="PTHR34939:SF1">
    <property type="entry name" value="PHOTOSYSTEM I REACTION CENTER SUBUNIT III, CHLOROPLASTIC"/>
    <property type="match status" value="1"/>
</dbReference>
<keyword evidence="5" id="KW-1133">Transmembrane helix</keyword>
<dbReference type="Pfam" id="PF02507">
    <property type="entry name" value="PSI_PsaF"/>
    <property type="match status" value="1"/>
</dbReference>
<dbReference type="Proteomes" id="UP001189429">
    <property type="component" value="Unassembled WGS sequence"/>
</dbReference>
<keyword evidence="5" id="KW-0812">Transmembrane</keyword>
<name>A0ABN9VWC2_9DINO</name>
<feature type="non-terminal residue" evidence="6">
    <location>
        <position position="1"/>
    </location>
</feature>
<dbReference type="InterPro" id="IPR003666">
    <property type="entry name" value="PSI_PsaF"/>
</dbReference>
<comment type="similarity">
    <text evidence="1 4">Belongs to the PsaF family.</text>
</comment>
<sequence length="101" mass="11306">AYGERLCGKKDGVPRTIATGEFVRGGIIPSSLAFIYTTGWIGWAGRSYLRRTLDTKKEIMIDVPLALTCMASGFAWPVYAWQEIVNGEMVAKDEDIHRSFF</sequence>
<keyword evidence="7" id="KW-1185">Reference proteome</keyword>
<protein>
    <recommendedName>
        <fullName evidence="4">Photosystem I reaction center subunit III</fullName>
    </recommendedName>
    <alternativeName>
        <fullName evidence="4">PSI-F</fullName>
    </alternativeName>
</protein>
<evidence type="ECO:0000256" key="2">
    <source>
        <dbReference type="ARBA" id="ARBA00022531"/>
    </source>
</evidence>
<reference evidence="6" key="1">
    <citation type="submission" date="2023-10" db="EMBL/GenBank/DDBJ databases">
        <authorList>
            <person name="Chen Y."/>
            <person name="Shah S."/>
            <person name="Dougan E. K."/>
            <person name="Thang M."/>
            <person name="Chan C."/>
        </authorList>
    </citation>
    <scope>NUCLEOTIDE SEQUENCE [LARGE SCALE GENOMIC DNA]</scope>
</reference>
<dbReference type="EMBL" id="CAUYUJ010017784">
    <property type="protein sequence ID" value="CAK0877895.1"/>
    <property type="molecule type" value="Genomic_DNA"/>
</dbReference>
<evidence type="ECO:0000256" key="5">
    <source>
        <dbReference type="SAM" id="Phobius"/>
    </source>
</evidence>
<keyword evidence="3 4" id="KW-0603">Photosystem I</keyword>
<organism evidence="6 7">
    <name type="scientific">Prorocentrum cordatum</name>
    <dbReference type="NCBI Taxonomy" id="2364126"/>
    <lineage>
        <taxon>Eukaryota</taxon>
        <taxon>Sar</taxon>
        <taxon>Alveolata</taxon>
        <taxon>Dinophyceae</taxon>
        <taxon>Prorocentrales</taxon>
        <taxon>Prorocentraceae</taxon>
        <taxon>Prorocentrum</taxon>
    </lineage>
</organism>
<evidence type="ECO:0000256" key="1">
    <source>
        <dbReference type="ARBA" id="ARBA00008386"/>
    </source>
</evidence>
<evidence type="ECO:0000313" key="7">
    <source>
        <dbReference type="Proteomes" id="UP001189429"/>
    </source>
</evidence>
<comment type="function">
    <text evidence="4">Participates in efficiency of electron transfer from plastocyanin to P700 (or cytochrome c553 in algae and cyanobacteria). This plastocyanin-docking protein contributes to the specific association of plastocyanin to PSI.</text>
</comment>
<evidence type="ECO:0000256" key="4">
    <source>
        <dbReference type="RuleBase" id="RU368107"/>
    </source>
</evidence>
<proteinExistence type="inferred from homology"/>
<dbReference type="Gene3D" id="1.10.8.110">
    <property type="entry name" value="Photosystem I PsaF, reaction centre subunit III"/>
    <property type="match status" value="1"/>
</dbReference>
<keyword evidence="5" id="KW-0472">Membrane</keyword>
<evidence type="ECO:0000313" key="6">
    <source>
        <dbReference type="EMBL" id="CAK0877895.1"/>
    </source>
</evidence>
<evidence type="ECO:0000256" key="3">
    <source>
        <dbReference type="ARBA" id="ARBA00022836"/>
    </source>
</evidence>
<keyword evidence="2 4" id="KW-0602">Photosynthesis</keyword>
<dbReference type="SUPFAM" id="SSF81536">
    <property type="entry name" value="Subunit III of photosystem I reaction centre, PsaF"/>
    <property type="match status" value="1"/>
</dbReference>
<feature type="transmembrane region" description="Helical" evidence="5">
    <location>
        <begin position="59"/>
        <end position="79"/>
    </location>
</feature>
<gene>
    <name evidence="6" type="ORF">PCOR1329_LOCUS61806</name>
</gene>
<dbReference type="PANTHER" id="PTHR34939">
    <property type="entry name" value="PHOTOSYSTEM I REACTION CENTER SUBUNIT III, CHLOROPLASTIC"/>
    <property type="match status" value="1"/>
</dbReference>
<accession>A0ABN9VWC2</accession>
<comment type="caution">
    <text evidence="6">The sequence shown here is derived from an EMBL/GenBank/DDBJ whole genome shotgun (WGS) entry which is preliminary data.</text>
</comment>